<dbReference type="InterPro" id="IPR004165">
    <property type="entry name" value="CoA_trans_fam_I"/>
</dbReference>
<comment type="similarity">
    <text evidence="1">Belongs to the 3-oxoacid CoA-transferase subunit A family.</text>
</comment>
<keyword evidence="2 3" id="KW-0808">Transferase</keyword>
<dbReference type="OrthoDB" id="9777193at2"/>
<evidence type="ECO:0000313" key="4">
    <source>
        <dbReference type="Proteomes" id="UP000184139"/>
    </source>
</evidence>
<dbReference type="Pfam" id="PF01144">
    <property type="entry name" value="CoA_trans"/>
    <property type="match status" value="1"/>
</dbReference>
<dbReference type="STRING" id="1121409.SAMN02745124_00237"/>
<dbReference type="PANTHER" id="PTHR13707">
    <property type="entry name" value="KETOACID-COENZYME A TRANSFERASE"/>
    <property type="match status" value="1"/>
</dbReference>
<evidence type="ECO:0000256" key="2">
    <source>
        <dbReference type="ARBA" id="ARBA00022679"/>
    </source>
</evidence>
<dbReference type="PROSITE" id="PS01273">
    <property type="entry name" value="COA_TRANSF_1"/>
    <property type="match status" value="1"/>
</dbReference>
<dbReference type="InterPro" id="IPR004163">
    <property type="entry name" value="CoA_transf_BS"/>
</dbReference>
<name>A0A1M5SA34_9BACT</name>
<organism evidence="3 4">
    <name type="scientific">Desulfofustis glycolicus DSM 9705</name>
    <dbReference type="NCBI Taxonomy" id="1121409"/>
    <lineage>
        <taxon>Bacteria</taxon>
        <taxon>Pseudomonadati</taxon>
        <taxon>Thermodesulfobacteriota</taxon>
        <taxon>Desulfobulbia</taxon>
        <taxon>Desulfobulbales</taxon>
        <taxon>Desulfocapsaceae</taxon>
        <taxon>Desulfofustis</taxon>
    </lineage>
</organism>
<dbReference type="PANTHER" id="PTHR13707:SF60">
    <property type="entry name" value="ACETATE COA-TRANSFERASE SUBUNIT ALPHA"/>
    <property type="match status" value="1"/>
</dbReference>
<sequence>MIDKTISAQQAIAPVTDGQSVMVGGFGVPGTPFLLIEALLAKGVSELTLIKNEANEAGLGVSKLIEAGRVRRLITSHLGLNATVIGLMNSGAIGVEFFPQGILAEKIRAGGAGLLAIVSDIGIDTILRNDKQLLRCGDRDGIVEPALRADIALVHAAKADRAGNLVYEKSARNFNPLMATAADLVIAEAEQVVEIGELAPDEIHTPGAFVDRVVAIEELLPAYGVLHHHVR</sequence>
<dbReference type="Gene3D" id="3.40.1080.10">
    <property type="entry name" value="Glutaconate Coenzyme A-transferase"/>
    <property type="match status" value="1"/>
</dbReference>
<keyword evidence="4" id="KW-1185">Reference proteome</keyword>
<dbReference type="SUPFAM" id="SSF100950">
    <property type="entry name" value="NagB/RpiA/CoA transferase-like"/>
    <property type="match status" value="1"/>
</dbReference>
<dbReference type="InterPro" id="IPR037171">
    <property type="entry name" value="NagB/RpiA_transferase-like"/>
</dbReference>
<dbReference type="NCBIfam" id="TIGR02429">
    <property type="entry name" value="pcaI_scoA_fam"/>
    <property type="match status" value="1"/>
</dbReference>
<dbReference type="RefSeq" id="WP_073372997.1">
    <property type="nucleotide sequence ID" value="NZ_FQXS01000001.1"/>
</dbReference>
<dbReference type="Proteomes" id="UP000184139">
    <property type="component" value="Unassembled WGS sequence"/>
</dbReference>
<dbReference type="GO" id="GO:0008410">
    <property type="term" value="F:CoA-transferase activity"/>
    <property type="evidence" value="ECO:0007669"/>
    <property type="project" value="InterPro"/>
</dbReference>
<dbReference type="SMART" id="SM00882">
    <property type="entry name" value="CoA_trans"/>
    <property type="match status" value="1"/>
</dbReference>
<protein>
    <submittedName>
        <fullName evidence="3">Acetate CoA/acetoacetate CoA-transferase alpha subunit</fullName>
    </submittedName>
</protein>
<evidence type="ECO:0000256" key="1">
    <source>
        <dbReference type="ARBA" id="ARBA00005612"/>
    </source>
</evidence>
<accession>A0A1M5SA34</accession>
<dbReference type="InterPro" id="IPR012792">
    <property type="entry name" value="3-oxoacid_CoA-transf_A"/>
</dbReference>
<proteinExistence type="inferred from homology"/>
<gene>
    <name evidence="3" type="ORF">SAMN02745124_00237</name>
</gene>
<evidence type="ECO:0000313" key="3">
    <source>
        <dbReference type="EMBL" id="SHH35325.1"/>
    </source>
</evidence>
<reference evidence="3 4" key="1">
    <citation type="submission" date="2016-11" db="EMBL/GenBank/DDBJ databases">
        <authorList>
            <person name="Jaros S."/>
            <person name="Januszkiewicz K."/>
            <person name="Wedrychowicz H."/>
        </authorList>
    </citation>
    <scope>NUCLEOTIDE SEQUENCE [LARGE SCALE GENOMIC DNA]</scope>
    <source>
        <strain evidence="3 4">DSM 9705</strain>
    </source>
</reference>
<dbReference type="EMBL" id="FQXS01000001">
    <property type="protein sequence ID" value="SHH35325.1"/>
    <property type="molecule type" value="Genomic_DNA"/>
</dbReference>
<dbReference type="AlphaFoldDB" id="A0A1M5SA34"/>